<feature type="binding site" evidence="11">
    <location>
        <begin position="204"/>
        <end position="207"/>
    </location>
    <ligand>
        <name>ATP</name>
        <dbReference type="ChEBI" id="CHEBI:30616"/>
    </ligand>
</feature>
<evidence type="ECO:0000256" key="4">
    <source>
        <dbReference type="ARBA" id="ARBA00022695"/>
    </source>
</evidence>
<dbReference type="GO" id="GO:0097171">
    <property type="term" value="P:ADP-L-glycero-beta-D-manno-heptose biosynthetic process"/>
    <property type="evidence" value="ECO:0007669"/>
    <property type="project" value="UniProtKB-UniPathway"/>
</dbReference>
<dbReference type="EMBL" id="CAHP01000014">
    <property type="protein sequence ID" value="CCG40629.1"/>
    <property type="molecule type" value="Genomic_DNA"/>
</dbReference>
<dbReference type="SUPFAM" id="SSF53613">
    <property type="entry name" value="Ribokinase-like"/>
    <property type="match status" value="1"/>
</dbReference>
<feature type="domain" description="Carbohydrate kinase PfkB" evidence="12">
    <location>
        <begin position="17"/>
        <end position="312"/>
    </location>
</feature>
<evidence type="ECO:0000259" key="12">
    <source>
        <dbReference type="Pfam" id="PF00294"/>
    </source>
</evidence>
<evidence type="ECO:0000259" key="13">
    <source>
        <dbReference type="Pfam" id="PF01467"/>
    </source>
</evidence>
<dbReference type="Pfam" id="PF00294">
    <property type="entry name" value="PfkB"/>
    <property type="match status" value="1"/>
</dbReference>
<dbReference type="CDD" id="cd01172">
    <property type="entry name" value="RfaE_like"/>
    <property type="match status" value="1"/>
</dbReference>
<comment type="caution">
    <text evidence="14">The sequence shown here is derived from an EMBL/GenBank/DDBJ whole genome shotgun (WGS) entry which is preliminary data.</text>
</comment>
<dbReference type="GO" id="GO:0016773">
    <property type="term" value="F:phosphotransferase activity, alcohol group as acceptor"/>
    <property type="evidence" value="ECO:0007669"/>
    <property type="project" value="InterPro"/>
</dbReference>
<evidence type="ECO:0000256" key="2">
    <source>
        <dbReference type="ARBA" id="ARBA00003753"/>
    </source>
</evidence>
<dbReference type="GO" id="GO:0005829">
    <property type="term" value="C:cytosol"/>
    <property type="evidence" value="ECO:0007669"/>
    <property type="project" value="TreeGrafter"/>
</dbReference>
<sequence length="488" mass="50567">MTELSALADRVERLRATSVLCVGDVMLDRFIYGSVDRISPEAPIQVLAIERESAMLGGAGNVVRNLVALGAHPAFISVVGDDVPGREIVRLVGEHATIVPSLLVEPGRQTTLKTRFFASNQQLLRADRETRAALGDQIRDQVLACAGDLLAKAGVMVLSDYGKGVLAPEMVAGLIALAAGKIVVVDPKGTDYSIYAGATIVTPNRKELHEATAMPVDSDDDVVAAARHLIATCGIGSVLVTRSQDGMTLVQGDGAVHHLAAEAREVFDVSGAGDTVVATLAAALASGATLLEGAMLANVAAGIVVAKVGTAVAYAEELVATLHHGDLTAGGSKIVAPTAAAEIADLWRRKGLKVGFTNGCFDLLHPGHVSILAQARAACDRLVVGLNSDASVQRLKGPTRPVQSEAARATVLSSLASVDLVVIFGEDTPLTLIETLRPDVLVKGADYTVATVVGADLVQGWGGKVVLADLVDGQSTTNTIRRMNGARS</sequence>
<dbReference type="InterPro" id="IPR011914">
    <property type="entry name" value="RfaE_dom_II"/>
</dbReference>
<dbReference type="UniPathway" id="UPA00356">
    <property type="reaction ID" value="UER00437"/>
</dbReference>
<dbReference type="AlphaFoldDB" id="H8FQJ1"/>
<dbReference type="InterPro" id="IPR011611">
    <property type="entry name" value="PfkB_dom"/>
</dbReference>
<name>H8FQJ1_MAGML</name>
<feature type="active site" evidence="11">
    <location>
        <position position="274"/>
    </location>
</feature>
<evidence type="ECO:0000313" key="14">
    <source>
        <dbReference type="EMBL" id="CCG40629.1"/>
    </source>
</evidence>
<dbReference type="eggNOG" id="COG2870">
    <property type="taxonomic scope" value="Bacteria"/>
</dbReference>
<evidence type="ECO:0000313" key="15">
    <source>
        <dbReference type="Proteomes" id="UP000004169"/>
    </source>
</evidence>
<evidence type="ECO:0000256" key="7">
    <source>
        <dbReference type="ARBA" id="ARBA00022840"/>
    </source>
</evidence>
<organism evidence="14 15">
    <name type="scientific">Magnetospirillum molischianum DSM 120</name>
    <dbReference type="NCBI Taxonomy" id="1150626"/>
    <lineage>
        <taxon>Bacteria</taxon>
        <taxon>Pseudomonadati</taxon>
        <taxon>Pseudomonadota</taxon>
        <taxon>Alphaproteobacteria</taxon>
        <taxon>Rhodospirillales</taxon>
        <taxon>Rhodospirillaceae</taxon>
        <taxon>Magnetospirillum</taxon>
    </lineage>
</organism>
<dbReference type="EC" id="2.7.1.167" evidence="11"/>
<dbReference type="InterPro" id="IPR011913">
    <property type="entry name" value="RfaE_dom_I"/>
</dbReference>
<comment type="catalytic activity">
    <reaction evidence="11">
        <text>D-glycero-beta-D-manno-heptose 7-phosphate + ATP = D-glycero-beta-D-manno-heptose 1,7-bisphosphate + ADP + H(+)</text>
        <dbReference type="Rhea" id="RHEA:27473"/>
        <dbReference type="ChEBI" id="CHEBI:15378"/>
        <dbReference type="ChEBI" id="CHEBI:30616"/>
        <dbReference type="ChEBI" id="CHEBI:60204"/>
        <dbReference type="ChEBI" id="CHEBI:60208"/>
        <dbReference type="ChEBI" id="CHEBI:456216"/>
        <dbReference type="EC" id="2.7.1.167"/>
    </reaction>
</comment>
<gene>
    <name evidence="11 14" type="primary">hldE</name>
    <name evidence="14" type="ORF">PHAMO_210140</name>
</gene>
<dbReference type="NCBIfam" id="TIGR02199">
    <property type="entry name" value="rfaE_dom_II"/>
    <property type="match status" value="1"/>
</dbReference>
<comment type="pathway">
    <text evidence="11">Nucleotide-sugar biosynthesis; ADP-L-glycero-beta-D-manno-heptose biosynthesis; ADP-L-glycero-beta-D-manno-heptose from D-glycero-beta-D-manno-heptose 7-phosphate: step 3/4.</text>
</comment>
<dbReference type="InterPro" id="IPR023030">
    <property type="entry name" value="Bifunc_HldE"/>
</dbReference>
<comment type="subunit">
    <text evidence="11">Homodimer.</text>
</comment>
<dbReference type="GO" id="GO:0033785">
    <property type="term" value="F:heptose 7-phosphate kinase activity"/>
    <property type="evidence" value="ECO:0007669"/>
    <property type="project" value="UniProtKB-UniRule"/>
</dbReference>
<dbReference type="SUPFAM" id="SSF52374">
    <property type="entry name" value="Nucleotidylyl transferase"/>
    <property type="match status" value="1"/>
</dbReference>
<keyword evidence="5 11" id="KW-0547">Nucleotide-binding</keyword>
<evidence type="ECO:0000256" key="9">
    <source>
        <dbReference type="ARBA" id="ARBA00023277"/>
    </source>
</evidence>
<keyword evidence="4 11" id="KW-0548">Nucleotidyltransferase</keyword>
<feature type="region of interest" description="Ribokinase" evidence="11">
    <location>
        <begin position="1"/>
        <end position="328"/>
    </location>
</feature>
<proteinExistence type="inferred from homology"/>
<feature type="region of interest" description="Cytidylyltransferase" evidence="11">
    <location>
        <begin position="356"/>
        <end position="488"/>
    </location>
</feature>
<comment type="pathway">
    <text evidence="11">Nucleotide-sugar biosynthesis; ADP-L-glycero-beta-D-manno-heptose biosynthesis; ADP-L-glycero-beta-D-manno-heptose from D-glycero-beta-D-manno-heptose 7-phosphate: step 1/4.</text>
</comment>
<dbReference type="NCBIfam" id="TIGR00125">
    <property type="entry name" value="cyt_tran_rel"/>
    <property type="match status" value="1"/>
</dbReference>
<dbReference type="eggNOG" id="COG0615">
    <property type="taxonomic scope" value="Bacteria"/>
</dbReference>
<dbReference type="InterPro" id="IPR029056">
    <property type="entry name" value="Ribokinase-like"/>
</dbReference>
<dbReference type="Pfam" id="PF01467">
    <property type="entry name" value="CTP_transf_like"/>
    <property type="match status" value="1"/>
</dbReference>
<dbReference type="GO" id="GO:0005524">
    <property type="term" value="F:ATP binding"/>
    <property type="evidence" value="ECO:0007669"/>
    <property type="project" value="UniProtKB-UniRule"/>
</dbReference>
<evidence type="ECO:0000256" key="6">
    <source>
        <dbReference type="ARBA" id="ARBA00022777"/>
    </source>
</evidence>
<comment type="function">
    <text evidence="2 11">Catalyzes the ADP transfer from ATP to D-glycero-beta-D-manno-heptose 1-phosphate, yielding ADP-D-glycero-beta-D-manno-heptose.</text>
</comment>
<dbReference type="HAMAP" id="MF_01603">
    <property type="entry name" value="HldE"/>
    <property type="match status" value="1"/>
</dbReference>
<dbReference type="GO" id="GO:0033786">
    <property type="term" value="F:heptose-1-phosphate adenylyltransferase activity"/>
    <property type="evidence" value="ECO:0007669"/>
    <property type="project" value="UniProtKB-UniRule"/>
</dbReference>
<evidence type="ECO:0000256" key="10">
    <source>
        <dbReference type="ARBA" id="ARBA00047428"/>
    </source>
</evidence>
<accession>H8FQJ1</accession>
<keyword evidence="3 11" id="KW-0808">Transferase</keyword>
<comment type="similarity">
    <text evidence="11">In the N-terminal section; belongs to the carbohydrate kinase PfkB family.</text>
</comment>
<comment type="similarity">
    <text evidence="11">In the C-terminal section; belongs to the cytidylyltransferase family.</text>
</comment>
<dbReference type="Proteomes" id="UP000004169">
    <property type="component" value="Unassembled WGS sequence"/>
</dbReference>
<dbReference type="PANTHER" id="PTHR46969:SF1">
    <property type="entry name" value="BIFUNCTIONAL PROTEIN HLDE"/>
    <property type="match status" value="1"/>
</dbReference>
<dbReference type="RefSeq" id="WP_002727049.1">
    <property type="nucleotide sequence ID" value="NZ_CAHP01000014.1"/>
</dbReference>
<keyword evidence="8 11" id="KW-0511">Multifunctional enzyme</keyword>
<comment type="function">
    <text evidence="1 11">Catalyzes the phosphorylation of D-glycero-D-manno-heptose 7-phosphate at the C-1 position to selectively form D-glycero-beta-D-manno-heptose-1,7-bisphosphate.</text>
</comment>
<dbReference type="OrthoDB" id="9802794at2"/>
<dbReference type="Gene3D" id="3.40.50.620">
    <property type="entry name" value="HUPs"/>
    <property type="match status" value="1"/>
</dbReference>
<dbReference type="InterPro" id="IPR014729">
    <property type="entry name" value="Rossmann-like_a/b/a_fold"/>
</dbReference>
<keyword evidence="15" id="KW-1185">Reference proteome</keyword>
<evidence type="ECO:0000256" key="3">
    <source>
        <dbReference type="ARBA" id="ARBA00022679"/>
    </source>
</evidence>
<evidence type="ECO:0000256" key="11">
    <source>
        <dbReference type="HAMAP-Rule" id="MF_01603"/>
    </source>
</evidence>
<dbReference type="PANTHER" id="PTHR46969">
    <property type="entry name" value="BIFUNCTIONAL PROTEIN HLDE"/>
    <property type="match status" value="1"/>
</dbReference>
<dbReference type="Gene3D" id="3.40.1190.20">
    <property type="match status" value="1"/>
</dbReference>
<evidence type="ECO:0000256" key="5">
    <source>
        <dbReference type="ARBA" id="ARBA00022741"/>
    </source>
</evidence>
<dbReference type="EC" id="2.7.7.70" evidence="11"/>
<dbReference type="STRING" id="1150626.PHAMO_210140"/>
<feature type="domain" description="Cytidyltransferase-like" evidence="13">
    <location>
        <begin position="356"/>
        <end position="450"/>
    </location>
</feature>
<keyword evidence="6 11" id="KW-0418">Kinase</keyword>
<protein>
    <recommendedName>
        <fullName evidence="11">Bifunctional protein HldE</fullName>
    </recommendedName>
    <domain>
        <recommendedName>
            <fullName evidence="11">D-beta-D-heptose 7-phosphate kinase</fullName>
            <ecNumber evidence="11">2.7.1.167</ecNumber>
        </recommendedName>
        <alternativeName>
            <fullName evidence="11">D-beta-D-heptose 7-phosphotransferase</fullName>
        </alternativeName>
        <alternativeName>
            <fullName evidence="11">D-glycero-beta-D-manno-heptose-7-phosphate kinase</fullName>
        </alternativeName>
    </domain>
    <domain>
        <recommendedName>
            <fullName evidence="11">D-beta-D-heptose 1-phosphate adenylyltransferase</fullName>
            <ecNumber evidence="11">2.7.7.70</ecNumber>
        </recommendedName>
        <alternativeName>
            <fullName evidence="11">D-glycero-beta-D-manno-heptose 1-phosphate adenylyltransferase</fullName>
        </alternativeName>
    </domain>
</protein>
<reference evidence="14 15" key="1">
    <citation type="journal article" date="2012" name="J. Bacteriol.">
        <title>Draft Genome Sequence of the Purple Photosynthetic Bacterium Phaeospirillum molischianum DSM120, a Particularly Versatile Bacterium.</title>
        <authorList>
            <person name="Duquesne K."/>
            <person name="Prima V."/>
            <person name="Ji B."/>
            <person name="Rouy Z."/>
            <person name="Medigue C."/>
            <person name="Talla E."/>
            <person name="Sturgis J.N."/>
        </authorList>
    </citation>
    <scope>NUCLEOTIDE SEQUENCE [LARGE SCALE GENOMIC DNA]</scope>
    <source>
        <strain evidence="15">DSM120</strain>
    </source>
</reference>
<keyword evidence="7 11" id="KW-0067">ATP-binding</keyword>
<dbReference type="InterPro" id="IPR004821">
    <property type="entry name" value="Cyt_trans-like"/>
</dbReference>
<evidence type="ECO:0000256" key="1">
    <source>
        <dbReference type="ARBA" id="ARBA00002319"/>
    </source>
</evidence>
<evidence type="ECO:0000256" key="8">
    <source>
        <dbReference type="ARBA" id="ARBA00023268"/>
    </source>
</evidence>
<comment type="catalytic activity">
    <reaction evidence="10 11">
        <text>D-glycero-beta-D-manno-heptose 1-phosphate + ATP + H(+) = ADP-D-glycero-beta-D-manno-heptose + diphosphate</text>
        <dbReference type="Rhea" id="RHEA:27465"/>
        <dbReference type="ChEBI" id="CHEBI:15378"/>
        <dbReference type="ChEBI" id="CHEBI:30616"/>
        <dbReference type="ChEBI" id="CHEBI:33019"/>
        <dbReference type="ChEBI" id="CHEBI:59967"/>
        <dbReference type="ChEBI" id="CHEBI:61593"/>
        <dbReference type="EC" id="2.7.7.70"/>
    </reaction>
</comment>
<keyword evidence="9 11" id="KW-0119">Carbohydrate metabolism</keyword>
<dbReference type="NCBIfam" id="TIGR02198">
    <property type="entry name" value="rfaE_dom_I"/>
    <property type="match status" value="1"/>
</dbReference>